<accession>A0A1X7SKT2</accession>
<keyword evidence="1" id="KW-0812">Transmembrane</keyword>
<organism evidence="2">
    <name type="scientific">Amphimedon queenslandica</name>
    <name type="common">Sponge</name>
    <dbReference type="NCBI Taxonomy" id="400682"/>
    <lineage>
        <taxon>Eukaryota</taxon>
        <taxon>Metazoa</taxon>
        <taxon>Porifera</taxon>
        <taxon>Demospongiae</taxon>
        <taxon>Heteroscleromorpha</taxon>
        <taxon>Haplosclerida</taxon>
        <taxon>Niphatidae</taxon>
        <taxon>Amphimedon</taxon>
    </lineage>
</organism>
<evidence type="ECO:0000256" key="1">
    <source>
        <dbReference type="SAM" id="Phobius"/>
    </source>
</evidence>
<protein>
    <submittedName>
        <fullName evidence="2">Uncharacterized protein</fullName>
    </submittedName>
</protein>
<evidence type="ECO:0000313" key="2">
    <source>
        <dbReference type="EnsemblMetazoa" id="Aqu2.1.02745_001"/>
    </source>
</evidence>
<name>A0A1X7SKT2_AMPQE</name>
<proteinExistence type="predicted"/>
<reference evidence="2" key="1">
    <citation type="submission" date="2017-05" db="UniProtKB">
        <authorList>
            <consortium name="EnsemblMetazoa"/>
        </authorList>
    </citation>
    <scope>IDENTIFICATION</scope>
</reference>
<dbReference type="EnsemblMetazoa" id="Aqu2.1.02745_001">
    <property type="protein sequence ID" value="Aqu2.1.02745_001"/>
    <property type="gene ID" value="Aqu2.1.02745"/>
</dbReference>
<dbReference type="InParanoid" id="A0A1X7SKT2"/>
<dbReference type="AlphaFoldDB" id="A0A1X7SKT2"/>
<feature type="transmembrane region" description="Helical" evidence="1">
    <location>
        <begin position="12"/>
        <end position="33"/>
    </location>
</feature>
<keyword evidence="1" id="KW-0472">Membrane</keyword>
<sequence length="175" mass="20848">MILCNREERTYTTAVLALKWTVRTFFIFMILKISMLHSLLTFLISTLYFFILTFSFSLLFIKMSRHILQFSFPFTSFLLITAVDLQSIDNTKSLFINHNYIFLLFTHRTGSITSFYSLNTRPTEIMSTAAHQMRICQDIKTNWTLYLHMLRKILNKRNLFFTELGHYSYSTRNVM</sequence>
<keyword evidence="1" id="KW-1133">Transmembrane helix</keyword>
<feature type="transmembrane region" description="Helical" evidence="1">
    <location>
        <begin position="39"/>
        <end position="60"/>
    </location>
</feature>